<keyword evidence="2" id="KW-0143">Chaperone</keyword>
<evidence type="ECO:0000256" key="1">
    <source>
        <dbReference type="ARBA" id="ARBA00006975"/>
    </source>
</evidence>
<dbReference type="HAMAP" id="MF_00580">
    <property type="entry name" value="CH10"/>
    <property type="match status" value="1"/>
</dbReference>
<dbReference type="GO" id="GO:0005524">
    <property type="term" value="F:ATP binding"/>
    <property type="evidence" value="ECO:0007669"/>
    <property type="project" value="InterPro"/>
</dbReference>
<protein>
    <recommendedName>
        <fullName evidence="4">10 kDa chaperonin</fullName>
    </recommendedName>
</protein>
<dbReference type="InterPro" id="IPR037124">
    <property type="entry name" value="Chaperonin_GroES_sf"/>
</dbReference>
<comment type="caution">
    <text evidence="3">The sequence shown here is derived from an EMBL/GenBank/DDBJ whole genome shotgun (WGS) entry which is preliminary data.</text>
</comment>
<name>A0A0F9TW86_9ZZZZ</name>
<accession>A0A0F9TW86</accession>
<dbReference type="GO" id="GO:0046872">
    <property type="term" value="F:metal ion binding"/>
    <property type="evidence" value="ECO:0007669"/>
    <property type="project" value="TreeGrafter"/>
</dbReference>
<dbReference type="InterPro" id="IPR020818">
    <property type="entry name" value="Chaperonin_GroES"/>
</dbReference>
<dbReference type="CDD" id="cd00320">
    <property type="entry name" value="cpn10"/>
    <property type="match status" value="1"/>
</dbReference>
<comment type="similarity">
    <text evidence="1">Belongs to the GroES chaperonin family.</text>
</comment>
<gene>
    <name evidence="3" type="ORF">LCGC14_0298390</name>
</gene>
<evidence type="ECO:0000313" key="3">
    <source>
        <dbReference type="EMBL" id="KKN83599.1"/>
    </source>
</evidence>
<dbReference type="InterPro" id="IPR011032">
    <property type="entry name" value="GroES-like_sf"/>
</dbReference>
<evidence type="ECO:0000256" key="2">
    <source>
        <dbReference type="ARBA" id="ARBA00023186"/>
    </source>
</evidence>
<dbReference type="FunFam" id="2.30.33.40:FF:000001">
    <property type="entry name" value="10 kDa chaperonin"/>
    <property type="match status" value="1"/>
</dbReference>
<sequence>MPLVLTESEQILPMGPHVLIRRVDVEETTEGGIVLPDIAKQRPFRGTVVKVGQGRLPEKWTWDGENMPDMVPLSVAIGDDVIFKAYVGTEIRIDDEDYLLVDEADIYAVIE</sequence>
<reference evidence="3" key="1">
    <citation type="journal article" date="2015" name="Nature">
        <title>Complex archaea that bridge the gap between prokaryotes and eukaryotes.</title>
        <authorList>
            <person name="Spang A."/>
            <person name="Saw J.H."/>
            <person name="Jorgensen S.L."/>
            <person name="Zaremba-Niedzwiedzka K."/>
            <person name="Martijn J."/>
            <person name="Lind A.E."/>
            <person name="van Eijk R."/>
            <person name="Schleper C."/>
            <person name="Guy L."/>
            <person name="Ettema T.J."/>
        </authorList>
    </citation>
    <scope>NUCLEOTIDE SEQUENCE</scope>
</reference>
<dbReference type="SUPFAM" id="SSF50129">
    <property type="entry name" value="GroES-like"/>
    <property type="match status" value="1"/>
</dbReference>
<dbReference type="AlphaFoldDB" id="A0A0F9TW86"/>
<dbReference type="GO" id="GO:0051082">
    <property type="term" value="F:unfolded protein binding"/>
    <property type="evidence" value="ECO:0007669"/>
    <property type="project" value="TreeGrafter"/>
</dbReference>
<organism evidence="3">
    <name type="scientific">marine sediment metagenome</name>
    <dbReference type="NCBI Taxonomy" id="412755"/>
    <lineage>
        <taxon>unclassified sequences</taxon>
        <taxon>metagenomes</taxon>
        <taxon>ecological metagenomes</taxon>
    </lineage>
</organism>
<dbReference type="PANTHER" id="PTHR10772:SF63">
    <property type="entry name" value="20 KDA CHAPERONIN, CHLOROPLASTIC"/>
    <property type="match status" value="1"/>
</dbReference>
<evidence type="ECO:0008006" key="4">
    <source>
        <dbReference type="Google" id="ProtNLM"/>
    </source>
</evidence>
<dbReference type="GO" id="GO:0051087">
    <property type="term" value="F:protein-folding chaperone binding"/>
    <property type="evidence" value="ECO:0007669"/>
    <property type="project" value="TreeGrafter"/>
</dbReference>
<dbReference type="SMART" id="SM00883">
    <property type="entry name" value="Cpn10"/>
    <property type="match status" value="1"/>
</dbReference>
<dbReference type="PANTHER" id="PTHR10772">
    <property type="entry name" value="10 KDA HEAT SHOCK PROTEIN"/>
    <property type="match status" value="1"/>
</dbReference>
<proteinExistence type="inferred from homology"/>
<dbReference type="Gene3D" id="2.30.33.40">
    <property type="entry name" value="GroES chaperonin"/>
    <property type="match status" value="1"/>
</dbReference>
<dbReference type="Pfam" id="PF00166">
    <property type="entry name" value="Cpn10"/>
    <property type="match status" value="1"/>
</dbReference>
<dbReference type="PRINTS" id="PR00297">
    <property type="entry name" value="CHAPERONIN10"/>
</dbReference>
<dbReference type="EMBL" id="LAZR01000183">
    <property type="protein sequence ID" value="KKN83599.1"/>
    <property type="molecule type" value="Genomic_DNA"/>
</dbReference>
<dbReference type="GO" id="GO:0044183">
    <property type="term" value="F:protein folding chaperone"/>
    <property type="evidence" value="ECO:0007669"/>
    <property type="project" value="InterPro"/>
</dbReference>